<organism evidence="11 12">
    <name type="scientific">Anseongella ginsenosidimutans</name>
    <dbReference type="NCBI Taxonomy" id="496056"/>
    <lineage>
        <taxon>Bacteria</taxon>
        <taxon>Pseudomonadati</taxon>
        <taxon>Bacteroidota</taxon>
        <taxon>Sphingobacteriia</taxon>
        <taxon>Sphingobacteriales</taxon>
        <taxon>Sphingobacteriaceae</taxon>
        <taxon>Anseongella</taxon>
    </lineage>
</organism>
<evidence type="ECO:0000256" key="3">
    <source>
        <dbReference type="ARBA" id="ARBA00012663"/>
    </source>
</evidence>
<dbReference type="InterPro" id="IPR008979">
    <property type="entry name" value="Galactose-bd-like_sf"/>
</dbReference>
<dbReference type="CDD" id="cd06563">
    <property type="entry name" value="GH20_chitobiase-like"/>
    <property type="match status" value="1"/>
</dbReference>
<dbReference type="GO" id="GO:0004563">
    <property type="term" value="F:beta-N-acetylhexosaminidase activity"/>
    <property type="evidence" value="ECO:0007669"/>
    <property type="project" value="UniProtKB-EC"/>
</dbReference>
<dbReference type="InterPro" id="IPR015882">
    <property type="entry name" value="HEX_bac_N"/>
</dbReference>
<keyword evidence="4" id="KW-0378">Hydrolase</keyword>
<keyword evidence="7" id="KW-0732">Signal</keyword>
<gene>
    <name evidence="11" type="ORF">EDD80_106180</name>
</gene>
<feature type="domain" description="F5/8 type C" evidence="9">
    <location>
        <begin position="641"/>
        <end position="752"/>
    </location>
</feature>
<dbReference type="SUPFAM" id="SSF51445">
    <property type="entry name" value="(Trans)glycosidases"/>
    <property type="match status" value="1"/>
</dbReference>
<dbReference type="GO" id="GO:0016020">
    <property type="term" value="C:membrane"/>
    <property type="evidence" value="ECO:0007669"/>
    <property type="project" value="TreeGrafter"/>
</dbReference>
<dbReference type="InterPro" id="IPR015883">
    <property type="entry name" value="Glyco_hydro_20_cat"/>
</dbReference>
<dbReference type="Pfam" id="PF00754">
    <property type="entry name" value="F5_F8_type_C"/>
    <property type="match status" value="1"/>
</dbReference>
<dbReference type="Pfam" id="PF02838">
    <property type="entry name" value="Glyco_hydro_20b"/>
    <property type="match status" value="1"/>
</dbReference>
<feature type="chain" id="PRO_5020496363" description="beta-N-acetylhexosaminidase" evidence="7">
    <location>
        <begin position="26"/>
        <end position="777"/>
    </location>
</feature>
<dbReference type="GO" id="GO:0005975">
    <property type="term" value="P:carbohydrate metabolic process"/>
    <property type="evidence" value="ECO:0007669"/>
    <property type="project" value="InterPro"/>
</dbReference>
<dbReference type="PANTHER" id="PTHR22600">
    <property type="entry name" value="BETA-HEXOSAMINIDASE"/>
    <property type="match status" value="1"/>
</dbReference>
<evidence type="ECO:0000256" key="1">
    <source>
        <dbReference type="ARBA" id="ARBA00001231"/>
    </source>
</evidence>
<dbReference type="EC" id="3.2.1.52" evidence="3"/>
<comment type="catalytic activity">
    <reaction evidence="1">
        <text>Hydrolysis of terminal non-reducing N-acetyl-D-hexosamine residues in N-acetyl-beta-D-hexosaminides.</text>
        <dbReference type="EC" id="3.2.1.52"/>
    </reaction>
</comment>
<dbReference type="PANTHER" id="PTHR22600:SF57">
    <property type="entry name" value="BETA-N-ACETYLHEXOSAMINIDASE"/>
    <property type="match status" value="1"/>
</dbReference>
<dbReference type="RefSeq" id="WP_207910292.1">
    <property type="nucleotide sequence ID" value="NZ_CP042432.1"/>
</dbReference>
<accession>A0A4R3KRU4</accession>
<dbReference type="Gene3D" id="2.60.120.260">
    <property type="entry name" value="Galactose-binding domain-like"/>
    <property type="match status" value="1"/>
</dbReference>
<evidence type="ECO:0000256" key="7">
    <source>
        <dbReference type="SAM" id="SignalP"/>
    </source>
</evidence>
<evidence type="ECO:0000313" key="11">
    <source>
        <dbReference type="EMBL" id="TCS86869.1"/>
    </source>
</evidence>
<feature type="active site" description="Proton donor" evidence="6">
    <location>
        <position position="348"/>
    </location>
</feature>
<name>A0A4R3KRU4_9SPHI</name>
<evidence type="ECO:0000259" key="9">
    <source>
        <dbReference type="Pfam" id="PF00754"/>
    </source>
</evidence>
<dbReference type="InterPro" id="IPR017853">
    <property type="entry name" value="GH"/>
</dbReference>
<dbReference type="AlphaFoldDB" id="A0A4R3KRU4"/>
<dbReference type="SUPFAM" id="SSF49785">
    <property type="entry name" value="Galactose-binding domain-like"/>
    <property type="match status" value="1"/>
</dbReference>
<protein>
    <recommendedName>
        <fullName evidence="3">beta-N-acetylhexosaminidase</fullName>
        <ecNumber evidence="3">3.2.1.52</ecNumber>
    </recommendedName>
</protein>
<dbReference type="Gene3D" id="3.20.20.80">
    <property type="entry name" value="Glycosidases"/>
    <property type="match status" value="1"/>
</dbReference>
<keyword evidence="5" id="KW-0326">Glycosidase</keyword>
<dbReference type="Pfam" id="PF13287">
    <property type="entry name" value="Fn3_assoc"/>
    <property type="match status" value="1"/>
</dbReference>
<dbReference type="Pfam" id="PF00728">
    <property type="entry name" value="Glyco_hydro_20"/>
    <property type="match status" value="1"/>
</dbReference>
<dbReference type="Proteomes" id="UP000295807">
    <property type="component" value="Unassembled WGS sequence"/>
</dbReference>
<evidence type="ECO:0000256" key="2">
    <source>
        <dbReference type="ARBA" id="ARBA00006285"/>
    </source>
</evidence>
<evidence type="ECO:0000256" key="5">
    <source>
        <dbReference type="ARBA" id="ARBA00023295"/>
    </source>
</evidence>
<dbReference type="SUPFAM" id="SSF55545">
    <property type="entry name" value="beta-N-acetylhexosaminidase-like domain"/>
    <property type="match status" value="1"/>
</dbReference>
<evidence type="ECO:0000256" key="6">
    <source>
        <dbReference type="PIRSR" id="PIRSR625705-1"/>
    </source>
</evidence>
<feature type="signal peptide" evidence="7">
    <location>
        <begin position="1"/>
        <end position="25"/>
    </location>
</feature>
<evidence type="ECO:0000256" key="4">
    <source>
        <dbReference type="ARBA" id="ARBA00022801"/>
    </source>
</evidence>
<reference evidence="11 12" key="1">
    <citation type="submission" date="2019-03" db="EMBL/GenBank/DDBJ databases">
        <title>Genomic Encyclopedia of Type Strains, Phase IV (KMG-IV): sequencing the most valuable type-strain genomes for metagenomic binning, comparative biology and taxonomic classification.</title>
        <authorList>
            <person name="Goeker M."/>
        </authorList>
    </citation>
    <scope>NUCLEOTIDE SEQUENCE [LARGE SCALE GENOMIC DNA]</scope>
    <source>
        <strain evidence="11 12">DSM 21100</strain>
    </source>
</reference>
<feature type="domain" description="Beta-hexosaminidase bacterial type N-terminal" evidence="10">
    <location>
        <begin position="33"/>
        <end position="168"/>
    </location>
</feature>
<dbReference type="InterPro" id="IPR025705">
    <property type="entry name" value="Beta_hexosaminidase_sua/sub"/>
</dbReference>
<dbReference type="InterPro" id="IPR029018">
    <property type="entry name" value="Hex-like_dom2"/>
</dbReference>
<dbReference type="PRINTS" id="PR00738">
    <property type="entry name" value="GLHYDRLASE20"/>
</dbReference>
<comment type="caution">
    <text evidence="11">The sequence shown here is derived from an EMBL/GenBank/DDBJ whole genome shotgun (WGS) entry which is preliminary data.</text>
</comment>
<comment type="similarity">
    <text evidence="2">Belongs to the glycosyl hydrolase 20 family.</text>
</comment>
<evidence type="ECO:0000259" key="8">
    <source>
        <dbReference type="Pfam" id="PF00728"/>
    </source>
</evidence>
<dbReference type="EMBL" id="SMAD01000006">
    <property type="protein sequence ID" value="TCS86869.1"/>
    <property type="molecule type" value="Genomic_DNA"/>
</dbReference>
<keyword evidence="12" id="KW-1185">Reference proteome</keyword>
<dbReference type="InterPro" id="IPR000421">
    <property type="entry name" value="FA58C"/>
</dbReference>
<dbReference type="Gene3D" id="3.30.379.10">
    <property type="entry name" value="Chitobiase/beta-hexosaminidase domain 2-like"/>
    <property type="match status" value="1"/>
</dbReference>
<dbReference type="InterPro" id="IPR026876">
    <property type="entry name" value="Fn3_assoc_repeat"/>
</dbReference>
<feature type="domain" description="Glycoside hydrolase family 20 catalytic" evidence="8">
    <location>
        <begin position="171"/>
        <end position="517"/>
    </location>
</feature>
<evidence type="ECO:0000313" key="12">
    <source>
        <dbReference type="Proteomes" id="UP000295807"/>
    </source>
</evidence>
<sequence>MKGNCFLRTTACLWLMCIFSWPAAAQDNADRFPVIPRPMSLTAAEGEFTISPATLLIANREAGEAKELLDFIREFLSVPLGGKAIRLKINEASGEPEANTIQLLIDKNSAIPAEGYQLQIRPDHILLKASSPAGAFWGFQTLRQLMPPSAENARVETLKVPCVTIEDAPRFSYRGLHLDVVRHMFPVEFIKKYIDLMSMYKLNRFHWHLTDDQGWRIEIKKYPKLQAISAFRKETLIGHYSDQPQKFDGDRYGGYYTQKEVKEIVEYARLHHVTVIPEIEMPGHSLAALSAYPELGCTGGPYETETTWGVFEDIFCAGNEETFHFLENVLTEVMELFPGKYLHIGGDEAPKTQWEKCPRCQARIQAEGLKDEHELQSYFIQRIEKFLNEHGRQIIGWDEILEGGLAPNATVMSWRGTEGGIAAARQGHDVIMTPNAHLYLDHYQSQSPGEPVAIGGFTPVKEVYEYEPVPEELSGADAKHILGAQGNLWTEYIPTTGHVEYMVYPRALALAEVVWSQAEKKNYDDFLERLKGSLERLSALDVNYAGHVFDVQAKAEAGAEGIMVNLWSADKEAEIRYTLDGSAPAASSEKYVQPINISSGLTLKAIRFRNGKARGKVFEQSYLAHKALGKAVELKEAPSDKYNPGGAPALVDGLPGSLRTADHWLGWNGKDMEAVIDLGKASLVNSISLHFGNSNSQWIYAPAAVEVLFSYDGYTFTPFYEKDGISSTEETVNITIPVGEENIRYIKVIARNAGEIPQGKPGAGHEAWLFADEIVVE</sequence>
<proteinExistence type="inferred from homology"/>
<dbReference type="GO" id="GO:0030203">
    <property type="term" value="P:glycosaminoglycan metabolic process"/>
    <property type="evidence" value="ECO:0007669"/>
    <property type="project" value="TreeGrafter"/>
</dbReference>
<evidence type="ECO:0000259" key="10">
    <source>
        <dbReference type="Pfam" id="PF02838"/>
    </source>
</evidence>